<evidence type="ECO:0000256" key="10">
    <source>
        <dbReference type="ARBA" id="ARBA00023180"/>
    </source>
</evidence>
<evidence type="ECO:0000256" key="5">
    <source>
        <dbReference type="ARBA" id="ARBA00022692"/>
    </source>
</evidence>
<dbReference type="InterPro" id="IPR015943">
    <property type="entry name" value="WD40/YVTN_repeat-like_dom_sf"/>
</dbReference>
<evidence type="ECO:0000259" key="14">
    <source>
        <dbReference type="Pfam" id="PF25293"/>
    </source>
</evidence>
<evidence type="ECO:0000256" key="6">
    <source>
        <dbReference type="ARBA" id="ARBA00022729"/>
    </source>
</evidence>
<dbReference type="GO" id="GO:0034975">
    <property type="term" value="P:protein folding in endoplasmic reticulum"/>
    <property type="evidence" value="ECO:0007669"/>
    <property type="project" value="TreeGrafter"/>
</dbReference>
<keyword evidence="9 11" id="KW-0472">Membrane</keyword>
<evidence type="ECO:0000256" key="3">
    <source>
        <dbReference type="ARBA" id="ARBA00011276"/>
    </source>
</evidence>
<evidence type="ECO:0000256" key="4">
    <source>
        <dbReference type="ARBA" id="ARBA00020824"/>
    </source>
</evidence>
<evidence type="ECO:0000256" key="9">
    <source>
        <dbReference type="ARBA" id="ARBA00023136"/>
    </source>
</evidence>
<dbReference type="Pfam" id="PF07774">
    <property type="entry name" value="EMC1_C"/>
    <property type="match status" value="1"/>
</dbReference>
<evidence type="ECO:0000256" key="7">
    <source>
        <dbReference type="ARBA" id="ARBA00022824"/>
    </source>
</evidence>
<proteinExistence type="inferred from homology"/>
<comment type="similarity">
    <text evidence="2">Belongs to the EMC1 family.</text>
</comment>
<dbReference type="Gene3D" id="2.130.10.10">
    <property type="entry name" value="YVTN repeat-like/Quinoprotein amine dehydrogenase"/>
    <property type="match status" value="2"/>
</dbReference>
<accession>A0A0D2GEU5</accession>
<dbReference type="InterPro" id="IPR011678">
    <property type="entry name" value="EMC1_C"/>
</dbReference>
<keyword evidence="16" id="KW-1185">Reference proteome</keyword>
<keyword evidence="6 12" id="KW-0732">Signal</keyword>
<dbReference type="AlphaFoldDB" id="A0A0D2GEU5"/>
<dbReference type="SUPFAM" id="SSF50998">
    <property type="entry name" value="Quinoprotein alcohol dehydrogenase-like"/>
    <property type="match status" value="2"/>
</dbReference>
<dbReference type="GO" id="GO:0072546">
    <property type="term" value="C:EMC complex"/>
    <property type="evidence" value="ECO:0007669"/>
    <property type="project" value="InterPro"/>
</dbReference>
<feature type="domain" description="EMC1 first beta-propeller" evidence="14">
    <location>
        <begin position="19"/>
        <end position="436"/>
    </location>
</feature>
<comment type="subcellular location">
    <subcellularLocation>
        <location evidence="1">Endoplasmic reticulum membrane</location>
        <topology evidence="1">Single-pass type I membrane protein</topology>
    </subcellularLocation>
</comment>
<comment type="subunit">
    <text evidence="3">Component of the ER membrane protein complex (EMC).</text>
</comment>
<dbReference type="EMBL" id="KN846957">
    <property type="protein sequence ID" value="KIW70699.1"/>
    <property type="molecule type" value="Genomic_DNA"/>
</dbReference>
<evidence type="ECO:0000256" key="2">
    <source>
        <dbReference type="ARBA" id="ARBA00007904"/>
    </source>
</evidence>
<dbReference type="HOGENOM" id="CLU_005034_0_1_1"/>
<organism evidence="15 16">
    <name type="scientific">Phialophora macrospora</name>
    <dbReference type="NCBI Taxonomy" id="1851006"/>
    <lineage>
        <taxon>Eukaryota</taxon>
        <taxon>Fungi</taxon>
        <taxon>Dikarya</taxon>
        <taxon>Ascomycota</taxon>
        <taxon>Pezizomycotina</taxon>
        <taxon>Eurotiomycetes</taxon>
        <taxon>Chaetothyriomycetidae</taxon>
        <taxon>Chaetothyriales</taxon>
        <taxon>Herpotrichiellaceae</taxon>
        <taxon>Phialophora</taxon>
    </lineage>
</organism>
<dbReference type="InterPro" id="IPR011047">
    <property type="entry name" value="Quinoprotein_ADH-like_sf"/>
</dbReference>
<feature type="chain" id="PRO_5002242567" description="ER membrane protein complex subunit 1" evidence="12">
    <location>
        <begin position="20"/>
        <end position="965"/>
    </location>
</feature>
<keyword evidence="10" id="KW-0325">Glycoprotein</keyword>
<dbReference type="Pfam" id="PF25293">
    <property type="entry name" value="Beta-prop_EMC1_N"/>
    <property type="match status" value="1"/>
</dbReference>
<evidence type="ECO:0000313" key="16">
    <source>
        <dbReference type="Proteomes" id="UP000054266"/>
    </source>
</evidence>
<keyword evidence="8 11" id="KW-1133">Transmembrane helix</keyword>
<name>A0A0D2GEU5_9EURO</name>
<gene>
    <name evidence="15" type="ORF">PV04_02944</name>
</gene>
<evidence type="ECO:0000256" key="11">
    <source>
        <dbReference type="SAM" id="Phobius"/>
    </source>
</evidence>
<evidence type="ECO:0000256" key="1">
    <source>
        <dbReference type="ARBA" id="ARBA00004115"/>
    </source>
</evidence>
<dbReference type="PANTHER" id="PTHR21573:SF0">
    <property type="entry name" value="ER MEMBRANE PROTEIN COMPLEX SUBUNIT 1"/>
    <property type="match status" value="1"/>
</dbReference>
<feature type="signal peptide" evidence="12">
    <location>
        <begin position="1"/>
        <end position="19"/>
    </location>
</feature>
<protein>
    <recommendedName>
        <fullName evidence="4">ER membrane protein complex subunit 1</fullName>
    </recommendedName>
</protein>
<dbReference type="STRING" id="5601.A0A0D2GEU5"/>
<dbReference type="PANTHER" id="PTHR21573">
    <property type="entry name" value="ER MEMBRANE PROTEIN COMPLEX SUBUNIT 1"/>
    <property type="match status" value="1"/>
</dbReference>
<keyword evidence="7" id="KW-0256">Endoplasmic reticulum</keyword>
<dbReference type="InterPro" id="IPR058545">
    <property type="entry name" value="Beta-prop_EMC1_1st"/>
</dbReference>
<evidence type="ECO:0000313" key="15">
    <source>
        <dbReference type="EMBL" id="KIW70699.1"/>
    </source>
</evidence>
<keyword evidence="5 11" id="KW-0812">Transmembrane</keyword>
<reference evidence="15 16" key="1">
    <citation type="submission" date="2015-01" db="EMBL/GenBank/DDBJ databases">
        <title>The Genome Sequence of Capronia semiimmersa CBS27337.</title>
        <authorList>
            <consortium name="The Broad Institute Genomics Platform"/>
            <person name="Cuomo C."/>
            <person name="de Hoog S."/>
            <person name="Gorbushina A."/>
            <person name="Stielow B."/>
            <person name="Teixiera M."/>
            <person name="Abouelleil A."/>
            <person name="Chapman S.B."/>
            <person name="Priest M."/>
            <person name="Young S.K."/>
            <person name="Wortman J."/>
            <person name="Nusbaum C."/>
            <person name="Birren B."/>
        </authorList>
    </citation>
    <scope>NUCLEOTIDE SEQUENCE [LARGE SCALE GENOMIC DNA]</scope>
    <source>
        <strain evidence="15 16">CBS 27337</strain>
    </source>
</reference>
<evidence type="ECO:0000256" key="12">
    <source>
        <dbReference type="SAM" id="SignalP"/>
    </source>
</evidence>
<feature type="transmembrane region" description="Helical" evidence="11">
    <location>
        <begin position="936"/>
        <end position="954"/>
    </location>
</feature>
<feature type="domain" description="ER membrane protein complex subunit 1 C-terminal" evidence="13">
    <location>
        <begin position="741"/>
        <end position="963"/>
    </location>
</feature>
<evidence type="ECO:0000259" key="13">
    <source>
        <dbReference type="Pfam" id="PF07774"/>
    </source>
</evidence>
<dbReference type="InterPro" id="IPR026895">
    <property type="entry name" value="EMC1"/>
</dbReference>
<dbReference type="Proteomes" id="UP000054266">
    <property type="component" value="Unassembled WGS sequence"/>
</dbReference>
<evidence type="ECO:0000256" key="8">
    <source>
        <dbReference type="ARBA" id="ARBA00022989"/>
    </source>
</evidence>
<sequence length="965" mass="103568">MRWHGVVSILTSLLLPVKAIFADDAFHVDFHHALLGSPLPPTTFFHKPHSNTNASLLYTVSDKAVLGAIKPKDGSVLWRQSLAGQPVNNASTSYLVTAERDGQLVSGYDRTVACWDGLDGRLVWDFTVPEGTRIGGLQAVSGSEPVTGGITQDYVVLALPNDPTAHTTIVRIAGDGSEARWQHVDSSTPYGTPASVAVSAEHIYYITTSHGLLTSNKATITTLDRATGKEISQTSAPIESEPLGTNGQYVAAACSNFPFLISTDKSFKSFKFSLLGSPKISTLVLDGKGEDIEDITVIHPCHAAATSHFLLHIRGKTRQWAEVYHINTKSTDITKAYSLPATAEASIFATGNIEEAVFFTRSTETEVSLYSSESHGQLARWKKSNFKTSPGSSKPHATVEIVSRGKSSYAVRVAEFSSSGDWSLVRNGELQWSRPEMLAYAKIAAWDENGAPDALAEELDLESSINPFTAYVHRVKRHLHDLASLPEYLRSIPDSILRSSPDADTTARQSLVGSKLIMLGTSRKEVIAVDATVPGLLRWQTDLSAQISGDNEMRSIGVDSGRVSIYLSDGSLIVLNSTTGALIEHQSGSIPVAELIQIPGSPSPAVIKVGADGVPQPATDFAPNTAVEGNVVVTLSPEGKAIGWTIGQNVEQTWILQPQPGFKIASAISRAAHDPVASIGRVLGDRSVLYKYLNPNIALLLATSDSRSMTIYLVDAVTGSILHTATHNGILSGNVVPAVLSENWLAYSFTSFDPMTSGISNQLVISELYESSAPNDRGLLSSLPTNYSAFAPDAAAARPYVISQSFTVAEPISHLAVSQTAQGITSRQVLATLSNSNAIVGIPRELLDPRRPVDRDANATEREEGLLRYSPVLDLNPQWYLTHAREVLGLESVLSSPSLLESTSMVFAYGHDVFGTTVTPSMAFDVLGKGFNKGQLVLTVLALGAGVMALRPLVRRKAVEGRWRA</sequence>